<evidence type="ECO:0000256" key="8">
    <source>
        <dbReference type="SAM" id="Phobius"/>
    </source>
</evidence>
<evidence type="ECO:0000256" key="6">
    <source>
        <dbReference type="ARBA" id="ARBA00022989"/>
    </source>
</evidence>
<feature type="transmembrane region" description="Helical" evidence="8">
    <location>
        <begin position="113"/>
        <end position="137"/>
    </location>
</feature>
<feature type="transmembrane region" description="Helical" evidence="8">
    <location>
        <begin position="190"/>
        <end position="215"/>
    </location>
</feature>
<gene>
    <name evidence="9" type="ORF">HNP65_001815</name>
</gene>
<dbReference type="GO" id="GO:0000319">
    <property type="term" value="F:sulfite transmembrane transporter activity"/>
    <property type="evidence" value="ECO:0007669"/>
    <property type="project" value="TreeGrafter"/>
</dbReference>
<evidence type="ECO:0000256" key="7">
    <source>
        <dbReference type="ARBA" id="ARBA00023136"/>
    </source>
</evidence>
<keyword evidence="6 8" id="KW-1133">Transmembrane helix</keyword>
<dbReference type="PANTHER" id="PTHR31686">
    <property type="match status" value="1"/>
</dbReference>
<dbReference type="EMBL" id="JACHEX010000006">
    <property type="protein sequence ID" value="MBB6063345.1"/>
    <property type="molecule type" value="Genomic_DNA"/>
</dbReference>
<evidence type="ECO:0000256" key="5">
    <source>
        <dbReference type="ARBA" id="ARBA00022692"/>
    </source>
</evidence>
<keyword evidence="5 8" id="KW-0812">Transmembrane</keyword>
<feature type="transmembrane region" description="Helical" evidence="8">
    <location>
        <begin position="86"/>
        <end position="106"/>
    </location>
</feature>
<evidence type="ECO:0000256" key="3">
    <source>
        <dbReference type="ARBA" id="ARBA00022448"/>
    </source>
</evidence>
<organism evidence="9 10">
    <name type="scientific">Thermosipho japonicus</name>
    <dbReference type="NCBI Taxonomy" id="90323"/>
    <lineage>
        <taxon>Bacteria</taxon>
        <taxon>Thermotogati</taxon>
        <taxon>Thermotogota</taxon>
        <taxon>Thermotogae</taxon>
        <taxon>Thermotogales</taxon>
        <taxon>Fervidobacteriaceae</taxon>
        <taxon>Thermosipho</taxon>
    </lineage>
</organism>
<keyword evidence="3" id="KW-0813">Transport</keyword>
<evidence type="ECO:0000256" key="1">
    <source>
        <dbReference type="ARBA" id="ARBA00004651"/>
    </source>
</evidence>
<dbReference type="Proteomes" id="UP000555828">
    <property type="component" value="Unassembled WGS sequence"/>
</dbReference>
<feature type="transmembrane region" description="Helical" evidence="8">
    <location>
        <begin position="157"/>
        <end position="178"/>
    </location>
</feature>
<accession>A0A841GMX5</accession>
<evidence type="ECO:0000256" key="2">
    <source>
        <dbReference type="ARBA" id="ARBA00008566"/>
    </source>
</evidence>
<feature type="transmembrane region" description="Helical" evidence="8">
    <location>
        <begin position="227"/>
        <end position="249"/>
    </location>
</feature>
<protein>
    <submittedName>
        <fullName evidence="9">C4-dicarboxylate transporter/malic acid transport protein</fullName>
    </submittedName>
</protein>
<feature type="transmembrane region" description="Helical" evidence="8">
    <location>
        <begin position="17"/>
        <end position="35"/>
    </location>
</feature>
<comment type="caution">
    <text evidence="9">The sequence shown here is derived from an EMBL/GenBank/DDBJ whole genome shotgun (WGS) entry which is preliminary data.</text>
</comment>
<comment type="similarity">
    <text evidence="2">Belongs to the tellurite-resistance/dicarboxylate transporter (TDT) family.</text>
</comment>
<name>A0A841GMX5_9BACT</name>
<dbReference type="InterPro" id="IPR038665">
    <property type="entry name" value="Voltage-dep_anion_channel_sf"/>
</dbReference>
<evidence type="ECO:0000313" key="9">
    <source>
        <dbReference type="EMBL" id="MBB6063345.1"/>
    </source>
</evidence>
<dbReference type="PANTHER" id="PTHR31686:SF1">
    <property type="entry name" value="SULFITE EFFLUX PUMP SSU1"/>
    <property type="match status" value="1"/>
</dbReference>
<sequence>MKKKVKFSEIIKYFSPAWYASVMGTGGLANVFYMLSSKMHFLKSFAISLFFLNIFLFFFLLIPWILRWILAFDKVIEDLKHPVMSNFFVTMPIGGLILGTNFFIIGKEFISMSIILGFGIFFWIFSVALSLIFGVFVTYNMMLSENIGPELTNYSWYITPVASVAVPLLGNILANFYLKTNIEFAKLINIIDISFYGIGMILFIILSSIILNRFINHSMPHAATTPTFWIILGPIGIGQVTLSGIADISKKLGLISSGATLKLLSIILWGFGLWAFLLTIIVTLNYIRRGGIPFSLSWWAFIFPLSAYTMSTLNVYMYTKIKLIYWYAIFLASILTLIWVSTFVRSLIGTLNGKLLIPHQKNSGKSSKN</sequence>
<dbReference type="RefSeq" id="WP_184619927.1">
    <property type="nucleotide sequence ID" value="NZ_JACHEX010000006.1"/>
</dbReference>
<keyword evidence="7 8" id="KW-0472">Membrane</keyword>
<feature type="transmembrane region" description="Helical" evidence="8">
    <location>
        <begin position="47"/>
        <end position="66"/>
    </location>
</feature>
<reference evidence="9 10" key="1">
    <citation type="submission" date="2020-08" db="EMBL/GenBank/DDBJ databases">
        <title>Genomic Encyclopedia of Type Strains, Phase IV (KMG-IV): sequencing the most valuable type-strain genomes for metagenomic binning, comparative biology and taxonomic classification.</title>
        <authorList>
            <person name="Goeker M."/>
        </authorList>
    </citation>
    <scope>NUCLEOTIDE SEQUENCE [LARGE SCALE GENOMIC DNA]</scope>
    <source>
        <strain evidence="9 10">DSM 13481</strain>
    </source>
</reference>
<feature type="transmembrane region" description="Helical" evidence="8">
    <location>
        <begin position="324"/>
        <end position="348"/>
    </location>
</feature>
<evidence type="ECO:0000256" key="4">
    <source>
        <dbReference type="ARBA" id="ARBA00022475"/>
    </source>
</evidence>
<feature type="transmembrane region" description="Helical" evidence="8">
    <location>
        <begin position="296"/>
        <end position="317"/>
    </location>
</feature>
<dbReference type="Gene3D" id="1.50.10.150">
    <property type="entry name" value="Voltage-dependent anion channel"/>
    <property type="match status" value="1"/>
</dbReference>
<evidence type="ECO:0000313" key="10">
    <source>
        <dbReference type="Proteomes" id="UP000555828"/>
    </source>
</evidence>
<dbReference type="CDD" id="cd09321">
    <property type="entry name" value="TDT_like_3"/>
    <property type="match status" value="1"/>
</dbReference>
<proteinExistence type="inferred from homology"/>
<dbReference type="GO" id="GO:0005886">
    <property type="term" value="C:plasma membrane"/>
    <property type="evidence" value="ECO:0007669"/>
    <property type="project" value="UniProtKB-SubCell"/>
</dbReference>
<dbReference type="Pfam" id="PF03595">
    <property type="entry name" value="SLAC1"/>
    <property type="match status" value="1"/>
</dbReference>
<keyword evidence="4" id="KW-1003">Cell membrane</keyword>
<dbReference type="AlphaFoldDB" id="A0A841GMX5"/>
<feature type="transmembrane region" description="Helical" evidence="8">
    <location>
        <begin position="261"/>
        <end position="284"/>
    </location>
</feature>
<comment type="subcellular location">
    <subcellularLocation>
        <location evidence="1">Cell membrane</location>
        <topology evidence="1">Multi-pass membrane protein</topology>
    </subcellularLocation>
</comment>
<dbReference type="InterPro" id="IPR051629">
    <property type="entry name" value="Sulfite_efflux_TDT"/>
</dbReference>
<keyword evidence="10" id="KW-1185">Reference proteome</keyword>
<dbReference type="InterPro" id="IPR004695">
    <property type="entry name" value="SLAC1/Mae1/Ssu1/TehA"/>
</dbReference>